<evidence type="ECO:0000313" key="5">
    <source>
        <dbReference type="Proteomes" id="UP000046176"/>
    </source>
</evidence>
<dbReference type="Gene3D" id="3.30.1330.80">
    <property type="entry name" value="Hypothetical protein, similar to alpha- acetolactate decarboxylase, domain 2"/>
    <property type="match status" value="2"/>
</dbReference>
<dbReference type="SUPFAM" id="SSF56801">
    <property type="entry name" value="Acetyl-CoA synthetase-like"/>
    <property type="match status" value="1"/>
</dbReference>
<dbReference type="PROSITE" id="PS00455">
    <property type="entry name" value="AMP_BINDING"/>
    <property type="match status" value="1"/>
</dbReference>
<dbReference type="Gene3D" id="3.40.50.12780">
    <property type="entry name" value="N-terminal domain of ligase-like"/>
    <property type="match status" value="1"/>
</dbReference>
<evidence type="ECO:0000313" key="4">
    <source>
        <dbReference type="EMBL" id="CDZ32234.1"/>
    </source>
</evidence>
<dbReference type="InterPro" id="IPR000873">
    <property type="entry name" value="AMP-dep_synth/lig_dom"/>
</dbReference>
<dbReference type="NCBIfam" id="NF005676">
    <property type="entry name" value="PRK07470.1"/>
    <property type="match status" value="1"/>
</dbReference>
<proteinExistence type="predicted"/>
<dbReference type="InterPro" id="IPR020845">
    <property type="entry name" value="AMP-binding_CS"/>
</dbReference>
<evidence type="ECO:0000256" key="1">
    <source>
        <dbReference type="ARBA" id="ARBA00022723"/>
    </source>
</evidence>
<dbReference type="InterPro" id="IPR005175">
    <property type="entry name" value="PPC_dom"/>
</dbReference>
<dbReference type="AlphaFoldDB" id="A0A0T7FB22"/>
<feature type="domain" description="PPC" evidence="3">
    <location>
        <begin position="725"/>
        <end position="838"/>
    </location>
</feature>
<dbReference type="InterPro" id="IPR025110">
    <property type="entry name" value="AMP-bd_C"/>
</dbReference>
<gene>
    <name evidence="4" type="ORF">NGAL_HAMBI1145_10050</name>
</gene>
<accession>A0A0T7FB22</accession>
<dbReference type="Proteomes" id="UP000046176">
    <property type="component" value="Unassembled WGS sequence"/>
</dbReference>
<dbReference type="OrthoDB" id="9803968at2"/>
<dbReference type="InterPro" id="IPR042099">
    <property type="entry name" value="ANL_N_sf"/>
</dbReference>
<dbReference type="PANTHER" id="PTHR43767:SF7">
    <property type="entry name" value="MEDIUM_LONG-CHAIN-FATTY-ACID--COA LIGASE FADD8"/>
    <property type="match status" value="1"/>
</dbReference>
<feature type="region of interest" description="Disordered" evidence="2">
    <location>
        <begin position="1"/>
        <end position="26"/>
    </location>
</feature>
<reference evidence="4 5" key="1">
    <citation type="submission" date="2014-08" db="EMBL/GenBank/DDBJ databases">
        <authorList>
            <person name="Chen Y.-H."/>
        </authorList>
    </citation>
    <scope>NUCLEOTIDE SEQUENCE [LARGE SCALE GENOMIC DNA]</scope>
</reference>
<keyword evidence="4" id="KW-0436">Ligase</keyword>
<dbReference type="CDD" id="cd17631">
    <property type="entry name" value="FACL_FadD13-like"/>
    <property type="match status" value="1"/>
</dbReference>
<dbReference type="Pfam" id="PF13193">
    <property type="entry name" value="AMP-binding_C"/>
    <property type="match status" value="1"/>
</dbReference>
<protein>
    <submittedName>
        <fullName evidence="4">Acyl-CoA synthetase (AMP-forming)/AMP-acid ligase II</fullName>
    </submittedName>
</protein>
<keyword evidence="1" id="KW-0479">Metal-binding</keyword>
<evidence type="ECO:0000256" key="2">
    <source>
        <dbReference type="SAM" id="MobiDB-lite"/>
    </source>
</evidence>
<sequence>MNAVSSATAGVAAGDRTEPKGGLSPRSTRVMNLARFVTQAMRREPQGIALVWAEKTWTWEEFEARIDAMAAALQQRFGVTKGDRILVQSQNCNQMFESMFACFRIGAVWVPTNFRQTPEEVAYLARASGATGLICNASFPDHARVVRESNPAIGFVIAVGEADFGPSYDALVEKFQGRKPVEARVERDDPCWFFFTSGTTGRPKAAVLTHGQMAFVINNHLCDLMPGVTSADAALVVAPLSHGAGVHQLTQVAHGVKTILLPTEKFDIDAAWALVEKWRVSTMFTVPTILKLLVEHPAAEKYDHSSLRYVIYAGAPMYREDQKRALKTLGPVIVQYFGLGEVTGAITVLPRALHSAEDGEAARIGTCGMERTGMQVSIQNDAGDEVGPYETGEICCIGPAVFAGYYDNPEANDKAFRNGWFRTGDLGHMDAEGFLYITGRASDMYISGGSNVYPREIEEKLLTHPAISEVAVLGVSDPLWGEVGVAVCVAKPGSAVTEKDLFAFIDGRMSRYKMPKRFIFWDALPKSAYGKITKKMIREELRARGEIEDKPANDQPMMRQLKHPGPIAPIRREAVRTVVKPVEGVLRPGEVFMAEVARIFTEAGCKGGFLNIEGGACDPFRYVLPAFSPDKDHAAWYSVTFAPQAGGRFQAATAMVGERDGAPFLHCHGIWDTGEGLLRMGHVLPFDSIVSRPIAVKGYGSATATFSSIPDPETNFTLFSARGESGEGNGILLRVRPNEDVGMAIEGVCREHGIENARIYGIGSINEPVFEDGRRIACLATEIDIENGVLEMTPAGLRASIDAAVVDTDGVIYHGRLARGDNPVGVTFELVIIENRES</sequence>
<dbReference type="InterPro" id="IPR045851">
    <property type="entry name" value="AMP-bd_C_sf"/>
</dbReference>
<dbReference type="Gene3D" id="3.30.300.30">
    <property type="match status" value="1"/>
</dbReference>
<dbReference type="Pfam" id="PF00501">
    <property type="entry name" value="AMP-binding"/>
    <property type="match status" value="1"/>
</dbReference>
<dbReference type="PROSITE" id="PS51742">
    <property type="entry name" value="PPC"/>
    <property type="match status" value="1"/>
</dbReference>
<feature type="compositionally biased region" description="Low complexity" evidence="2">
    <location>
        <begin position="1"/>
        <end position="14"/>
    </location>
</feature>
<name>A0A0T7FB22_NEOGA</name>
<dbReference type="InterPro" id="IPR050237">
    <property type="entry name" value="ATP-dep_AMP-bd_enzyme"/>
</dbReference>
<evidence type="ECO:0000259" key="3">
    <source>
        <dbReference type="PROSITE" id="PS51742"/>
    </source>
</evidence>
<dbReference type="GO" id="GO:0016877">
    <property type="term" value="F:ligase activity, forming carbon-sulfur bonds"/>
    <property type="evidence" value="ECO:0007669"/>
    <property type="project" value="UniProtKB-ARBA"/>
</dbReference>
<dbReference type="EMBL" id="CCRH01000002">
    <property type="protein sequence ID" value="CDZ32234.1"/>
    <property type="molecule type" value="Genomic_DNA"/>
</dbReference>
<dbReference type="PANTHER" id="PTHR43767">
    <property type="entry name" value="LONG-CHAIN-FATTY-ACID--COA LIGASE"/>
    <property type="match status" value="1"/>
</dbReference>
<organism evidence="4 5">
    <name type="scientific">Neorhizobium galegae bv. officinalis</name>
    <dbReference type="NCBI Taxonomy" id="323656"/>
    <lineage>
        <taxon>Bacteria</taxon>
        <taxon>Pseudomonadati</taxon>
        <taxon>Pseudomonadota</taxon>
        <taxon>Alphaproteobacteria</taxon>
        <taxon>Hyphomicrobiales</taxon>
        <taxon>Rhizobiaceae</taxon>
        <taxon>Rhizobium/Agrobacterium group</taxon>
        <taxon>Neorhizobium</taxon>
    </lineage>
</organism>
<dbReference type="GO" id="GO:0046872">
    <property type="term" value="F:metal ion binding"/>
    <property type="evidence" value="ECO:0007669"/>
    <property type="project" value="UniProtKB-KW"/>
</dbReference>
<dbReference type="SUPFAM" id="SSF117856">
    <property type="entry name" value="AF0104/ALDC/Ptd012-like"/>
    <property type="match status" value="2"/>
</dbReference>